<feature type="binding site" evidence="7">
    <location>
        <position position="110"/>
    </location>
    <ligand>
        <name>FMN</name>
        <dbReference type="ChEBI" id="CHEBI:58210"/>
    </ligand>
</feature>
<feature type="binding site" evidence="7">
    <location>
        <position position="168"/>
    </location>
    <ligand>
        <name>glyoxylate</name>
        <dbReference type="ChEBI" id="CHEBI:36655"/>
    </ligand>
</feature>
<evidence type="ECO:0000313" key="10">
    <source>
        <dbReference type="Proteomes" id="UP000019277"/>
    </source>
</evidence>
<comment type="similarity">
    <text evidence="5">Belongs to the FMN-dependent alpha-hydroxy acid dehydrogenase family.</text>
</comment>
<protein>
    <submittedName>
        <fullName evidence="9">L-lactate dehydrogenase</fullName>
        <ecNumber evidence="9">1.1.2.3</ecNumber>
    </submittedName>
</protein>
<accession>W7IJ46</accession>
<dbReference type="AlphaFoldDB" id="W7IJ46"/>
<keyword evidence="4 9" id="KW-0560">Oxidoreductase</keyword>
<reference evidence="9 10" key="1">
    <citation type="journal article" date="2014" name="Genome Announc.">
        <title>Draft Genome Sequence of the Antitrypanosomally Active Sponge-Associated Bacterium Actinokineospora sp. Strain EG49.</title>
        <authorList>
            <person name="Harjes J."/>
            <person name="Ryu T."/>
            <person name="Abdelmohsen U.R."/>
            <person name="Moitinho-Silva L."/>
            <person name="Horn H."/>
            <person name="Ravasi T."/>
            <person name="Hentschel U."/>
        </authorList>
    </citation>
    <scope>NUCLEOTIDE SEQUENCE [LARGE SCALE GENOMIC DNA]</scope>
    <source>
        <strain evidence="9 10">EG49</strain>
    </source>
</reference>
<dbReference type="EMBL" id="AYXG01000165">
    <property type="protein sequence ID" value="EWC60333.1"/>
    <property type="molecule type" value="Genomic_DNA"/>
</dbReference>
<feature type="binding site" evidence="7">
    <location>
        <begin position="313"/>
        <end position="314"/>
    </location>
    <ligand>
        <name>FMN</name>
        <dbReference type="ChEBI" id="CHEBI:58210"/>
    </ligand>
</feature>
<dbReference type="OrthoDB" id="9770452at2"/>
<evidence type="ECO:0000256" key="5">
    <source>
        <dbReference type="ARBA" id="ARBA00024042"/>
    </source>
</evidence>
<evidence type="ECO:0000256" key="6">
    <source>
        <dbReference type="PIRSR" id="PIRSR000138-1"/>
    </source>
</evidence>
<dbReference type="GO" id="GO:0004460">
    <property type="term" value="F:L-lactate dehydrogenase (cytochrome) activity"/>
    <property type="evidence" value="ECO:0007669"/>
    <property type="project" value="UniProtKB-EC"/>
</dbReference>
<feature type="active site" description="Proton acceptor" evidence="6">
    <location>
        <position position="260"/>
    </location>
</feature>
<dbReference type="STRING" id="909613.UO65_4441"/>
<evidence type="ECO:0000256" key="1">
    <source>
        <dbReference type="ARBA" id="ARBA00001917"/>
    </source>
</evidence>
<keyword evidence="2 7" id="KW-0285">Flavoprotein</keyword>
<dbReference type="Pfam" id="PF01070">
    <property type="entry name" value="FMN_dh"/>
    <property type="match status" value="1"/>
</dbReference>
<dbReference type="InterPro" id="IPR000262">
    <property type="entry name" value="FMN-dep_DH"/>
</dbReference>
<feature type="domain" description="FMN hydroxy acid dehydrogenase" evidence="8">
    <location>
        <begin position="4"/>
        <end position="363"/>
    </location>
</feature>
<dbReference type="SUPFAM" id="SSF51395">
    <property type="entry name" value="FMN-linked oxidoreductases"/>
    <property type="match status" value="1"/>
</dbReference>
<feature type="binding site" evidence="7">
    <location>
        <begin position="83"/>
        <end position="85"/>
    </location>
    <ligand>
        <name>FMN</name>
        <dbReference type="ChEBI" id="CHEBI:58210"/>
    </ligand>
</feature>
<evidence type="ECO:0000256" key="2">
    <source>
        <dbReference type="ARBA" id="ARBA00022630"/>
    </source>
</evidence>
<dbReference type="Proteomes" id="UP000019277">
    <property type="component" value="Unassembled WGS sequence"/>
</dbReference>
<dbReference type="GO" id="GO:0005737">
    <property type="term" value="C:cytoplasm"/>
    <property type="evidence" value="ECO:0007669"/>
    <property type="project" value="UniProtKB-ARBA"/>
</dbReference>
<dbReference type="GO" id="GO:0010181">
    <property type="term" value="F:FMN binding"/>
    <property type="evidence" value="ECO:0007669"/>
    <property type="project" value="InterPro"/>
</dbReference>
<evidence type="ECO:0000256" key="4">
    <source>
        <dbReference type="ARBA" id="ARBA00023002"/>
    </source>
</evidence>
<feature type="binding site" evidence="7">
    <location>
        <begin position="290"/>
        <end position="294"/>
    </location>
    <ligand>
        <name>FMN</name>
        <dbReference type="ChEBI" id="CHEBI:58210"/>
    </ligand>
</feature>
<evidence type="ECO:0000256" key="3">
    <source>
        <dbReference type="ARBA" id="ARBA00022643"/>
    </source>
</evidence>
<feature type="binding site" evidence="7">
    <location>
        <position position="159"/>
    </location>
    <ligand>
        <name>FMN</name>
        <dbReference type="ChEBI" id="CHEBI:58210"/>
    </ligand>
</feature>
<feature type="binding site" evidence="7">
    <location>
        <position position="133"/>
    </location>
    <ligand>
        <name>glyoxylate</name>
        <dbReference type="ChEBI" id="CHEBI:36655"/>
    </ligand>
</feature>
<organism evidence="9 10">
    <name type="scientific">Actinokineospora spheciospongiae</name>
    <dbReference type="NCBI Taxonomy" id="909613"/>
    <lineage>
        <taxon>Bacteria</taxon>
        <taxon>Bacillati</taxon>
        <taxon>Actinomycetota</taxon>
        <taxon>Actinomycetes</taxon>
        <taxon>Pseudonocardiales</taxon>
        <taxon>Pseudonocardiaceae</taxon>
        <taxon>Actinokineospora</taxon>
    </lineage>
</organism>
<dbReference type="FunFam" id="3.20.20.70:FF:000056">
    <property type="entry name" value="hydroxyacid oxidase 2"/>
    <property type="match status" value="1"/>
</dbReference>
<keyword evidence="3 7" id="KW-0288">FMN</keyword>
<dbReference type="Gene3D" id="3.20.20.70">
    <property type="entry name" value="Aldolase class I"/>
    <property type="match status" value="1"/>
</dbReference>
<dbReference type="PROSITE" id="PS51349">
    <property type="entry name" value="FMN_HYDROXY_ACID_DH_2"/>
    <property type="match status" value="1"/>
</dbReference>
<evidence type="ECO:0000259" key="8">
    <source>
        <dbReference type="PROSITE" id="PS51349"/>
    </source>
</evidence>
<feature type="binding site" evidence="7">
    <location>
        <position position="30"/>
    </location>
    <ligand>
        <name>glyoxylate</name>
        <dbReference type="ChEBI" id="CHEBI:36655"/>
    </ligand>
</feature>
<feature type="binding site" evidence="7">
    <location>
        <position position="258"/>
    </location>
    <ligand>
        <name>FMN</name>
        <dbReference type="ChEBI" id="CHEBI:58210"/>
    </ligand>
</feature>
<dbReference type="InterPro" id="IPR008259">
    <property type="entry name" value="FMN_hydac_DH_AS"/>
</dbReference>
<sequence>MGGGKKAKPDRLADFAAAAAATLPGEVWDYLDGGAGAEWTLRENTAAFARRTLRPRVLTDVSRVSPATTLLGAALPHPVGIAPTAYHRLVHPDGEVATATGAAGALHVVSMFASTPLADIAAAASGPLWMQLYWLRDRAVLLDLVRRAEAAGFDALVLTVDTPTVARRPRDARNGFTVPPGVAAVNVAASVMASSHVAQDGSSAIERHSREQFDQTTTWADLAWLRERSPLPLVLKGILTAEDTRLARAHGVDAVIVSNHGGRQLDGAPATVDALTEVVDAAAGLPVLLDGGVRSGRDALVALALGARAVLLGRPVVWGLAHAGADGVRAVLNLVVDELTEAMTLTGRPTLADLDRSAVSGTR</sequence>
<dbReference type="RefSeq" id="WP_035285627.1">
    <property type="nucleotide sequence ID" value="NZ_AYXG01000165.1"/>
</dbReference>
<dbReference type="EC" id="1.1.2.3" evidence="9"/>
<dbReference type="PROSITE" id="PS00557">
    <property type="entry name" value="FMN_HYDROXY_ACID_DH_1"/>
    <property type="match status" value="1"/>
</dbReference>
<keyword evidence="10" id="KW-1185">Reference proteome</keyword>
<dbReference type="PATRIC" id="fig|909613.9.peg.4443"/>
<feature type="binding site" evidence="7">
    <location>
        <position position="263"/>
    </location>
    <ligand>
        <name>glyoxylate</name>
        <dbReference type="ChEBI" id="CHEBI:36655"/>
    </ligand>
</feature>
<proteinExistence type="inferred from homology"/>
<feature type="binding site" evidence="7">
    <location>
        <position position="236"/>
    </location>
    <ligand>
        <name>FMN</name>
        <dbReference type="ChEBI" id="CHEBI:58210"/>
    </ligand>
</feature>
<dbReference type="PANTHER" id="PTHR10578">
    <property type="entry name" value="S -2-HYDROXY-ACID OXIDASE-RELATED"/>
    <property type="match status" value="1"/>
</dbReference>
<dbReference type="InterPro" id="IPR012133">
    <property type="entry name" value="Alpha-hydoxy_acid_DH_FMN"/>
</dbReference>
<feature type="binding site" evidence="7">
    <location>
        <position position="260"/>
    </location>
    <ligand>
        <name>glyoxylate</name>
        <dbReference type="ChEBI" id="CHEBI:36655"/>
    </ligand>
</feature>
<dbReference type="eggNOG" id="COG1304">
    <property type="taxonomic scope" value="Bacteria"/>
</dbReference>
<dbReference type="InterPro" id="IPR037396">
    <property type="entry name" value="FMN_HAD"/>
</dbReference>
<dbReference type="CDD" id="cd02809">
    <property type="entry name" value="alpha_hydroxyacid_oxid_FMN"/>
    <property type="match status" value="1"/>
</dbReference>
<evidence type="ECO:0000313" key="9">
    <source>
        <dbReference type="EMBL" id="EWC60333.1"/>
    </source>
</evidence>
<dbReference type="PANTHER" id="PTHR10578:SF107">
    <property type="entry name" value="2-HYDROXYACID OXIDASE 1"/>
    <property type="match status" value="1"/>
</dbReference>
<comment type="caution">
    <text evidence="9">The sequence shown here is derived from an EMBL/GenBank/DDBJ whole genome shotgun (WGS) entry which is preliminary data.</text>
</comment>
<gene>
    <name evidence="9" type="ORF">UO65_4441</name>
</gene>
<name>W7IJ46_9PSEU</name>
<feature type="binding site" evidence="7">
    <location>
        <position position="131"/>
    </location>
    <ligand>
        <name>FMN</name>
        <dbReference type="ChEBI" id="CHEBI:58210"/>
    </ligand>
</feature>
<comment type="cofactor">
    <cofactor evidence="1">
        <name>FMN</name>
        <dbReference type="ChEBI" id="CHEBI:58210"/>
    </cofactor>
</comment>
<dbReference type="InterPro" id="IPR013785">
    <property type="entry name" value="Aldolase_TIM"/>
</dbReference>
<evidence type="ECO:0000256" key="7">
    <source>
        <dbReference type="PIRSR" id="PIRSR000138-2"/>
    </source>
</evidence>
<dbReference type="PIRSF" id="PIRSF000138">
    <property type="entry name" value="Al-hdrx_acd_dh"/>
    <property type="match status" value="1"/>
</dbReference>